<dbReference type="PANTHER" id="PTHR33933:SF1">
    <property type="entry name" value="PROTEIN ADENYLYLTRANSFERASE MNTA-RELATED"/>
    <property type="match status" value="1"/>
</dbReference>
<name>A0A7V6A4J6_9BACT</name>
<dbReference type="InterPro" id="IPR002934">
    <property type="entry name" value="Polymerase_NTP_transf_dom"/>
</dbReference>
<dbReference type="CDD" id="cd05403">
    <property type="entry name" value="NT_KNTase_like"/>
    <property type="match status" value="1"/>
</dbReference>
<gene>
    <name evidence="2" type="ORF">ENV52_09155</name>
</gene>
<dbReference type="Gene3D" id="3.30.460.10">
    <property type="entry name" value="Beta Polymerase, domain 2"/>
    <property type="match status" value="1"/>
</dbReference>
<keyword evidence="2" id="KW-0808">Transferase</keyword>
<organism evidence="2">
    <name type="scientific">Desulfobacca acetoxidans</name>
    <dbReference type="NCBI Taxonomy" id="60893"/>
    <lineage>
        <taxon>Bacteria</taxon>
        <taxon>Pseudomonadati</taxon>
        <taxon>Thermodesulfobacteriota</taxon>
        <taxon>Desulfobaccia</taxon>
        <taxon>Desulfobaccales</taxon>
        <taxon>Desulfobaccaceae</taxon>
        <taxon>Desulfobacca</taxon>
    </lineage>
</organism>
<dbReference type="AlphaFoldDB" id="A0A7V6A4J6"/>
<evidence type="ECO:0000259" key="1">
    <source>
        <dbReference type="Pfam" id="PF01909"/>
    </source>
</evidence>
<dbReference type="Pfam" id="PF01909">
    <property type="entry name" value="NTP_transf_2"/>
    <property type="match status" value="1"/>
</dbReference>
<sequence length="110" mass="12324">MLNQAERDIVEELKERLREAAGDRLQSVIVYGSRAWGQAGPDSDLDVAVIVKGCTPELEAALHESAYQVMWDRDFTPIIALKVFDADNFAAYQEKGFSFYRKVAQEGIAL</sequence>
<dbReference type="SUPFAM" id="SSF81301">
    <property type="entry name" value="Nucleotidyltransferase"/>
    <property type="match status" value="1"/>
</dbReference>
<dbReference type="PANTHER" id="PTHR33933">
    <property type="entry name" value="NUCLEOTIDYLTRANSFERASE"/>
    <property type="match status" value="1"/>
</dbReference>
<dbReference type="GO" id="GO:0016779">
    <property type="term" value="F:nucleotidyltransferase activity"/>
    <property type="evidence" value="ECO:0007669"/>
    <property type="project" value="InterPro"/>
</dbReference>
<feature type="domain" description="Polymerase nucleotidyl transferase" evidence="1">
    <location>
        <begin position="11"/>
        <end position="63"/>
    </location>
</feature>
<evidence type="ECO:0000313" key="2">
    <source>
        <dbReference type="EMBL" id="HHS29851.1"/>
    </source>
</evidence>
<dbReference type="InterPro" id="IPR043519">
    <property type="entry name" value="NT_sf"/>
</dbReference>
<reference evidence="2" key="1">
    <citation type="journal article" date="2020" name="mSystems">
        <title>Genome- and Community-Level Interaction Insights into Carbon Utilization and Element Cycling Functions of Hydrothermarchaeota in Hydrothermal Sediment.</title>
        <authorList>
            <person name="Zhou Z."/>
            <person name="Liu Y."/>
            <person name="Xu W."/>
            <person name="Pan J."/>
            <person name="Luo Z.H."/>
            <person name="Li M."/>
        </authorList>
    </citation>
    <scope>NUCLEOTIDE SEQUENCE [LARGE SCALE GENOMIC DNA]</scope>
    <source>
        <strain evidence="2">SpSt-767</strain>
    </source>
</reference>
<proteinExistence type="predicted"/>
<accession>A0A7V6A4J6</accession>
<protein>
    <submittedName>
        <fullName evidence="2">Nucleotidyltransferase domain-containing protein</fullName>
    </submittedName>
</protein>
<dbReference type="InterPro" id="IPR052548">
    <property type="entry name" value="Type_VII_TA_antitoxin"/>
</dbReference>
<comment type="caution">
    <text evidence="2">The sequence shown here is derived from an EMBL/GenBank/DDBJ whole genome shotgun (WGS) entry which is preliminary data.</text>
</comment>
<dbReference type="EMBL" id="DTGR01000145">
    <property type="protein sequence ID" value="HHS29851.1"/>
    <property type="molecule type" value="Genomic_DNA"/>
</dbReference>